<dbReference type="EMBL" id="KL971145">
    <property type="protein sequence ID" value="KFK24207.1"/>
    <property type="molecule type" value="Genomic_DNA"/>
</dbReference>
<dbReference type="Proteomes" id="UP000029120">
    <property type="component" value="Unassembled WGS sequence"/>
</dbReference>
<feature type="domain" description="KIB1-4 beta-propeller" evidence="1">
    <location>
        <begin position="123"/>
        <end position="186"/>
    </location>
</feature>
<proteinExistence type="predicted"/>
<name>A0A087G2V5_ARAAL</name>
<dbReference type="PANTHER" id="PTHR44259">
    <property type="entry name" value="OS07G0183000 PROTEIN-RELATED"/>
    <property type="match status" value="1"/>
</dbReference>
<reference evidence="3" key="1">
    <citation type="journal article" date="2015" name="Nat. Plants">
        <title>Genome expansion of Arabis alpina linked with retrotransposition and reduced symmetric DNA methylation.</title>
        <authorList>
            <person name="Willing E.M."/>
            <person name="Rawat V."/>
            <person name="Mandakova T."/>
            <person name="Maumus F."/>
            <person name="James G.V."/>
            <person name="Nordstroem K.J."/>
            <person name="Becker C."/>
            <person name="Warthmann N."/>
            <person name="Chica C."/>
            <person name="Szarzynska B."/>
            <person name="Zytnicki M."/>
            <person name="Albani M.C."/>
            <person name="Kiefer C."/>
            <person name="Bergonzi S."/>
            <person name="Castaings L."/>
            <person name="Mateos J.L."/>
            <person name="Berns M.C."/>
            <person name="Bujdoso N."/>
            <person name="Piofczyk T."/>
            <person name="de Lorenzo L."/>
            <person name="Barrero-Sicilia C."/>
            <person name="Mateos I."/>
            <person name="Piednoel M."/>
            <person name="Hagmann J."/>
            <person name="Chen-Min-Tao R."/>
            <person name="Iglesias-Fernandez R."/>
            <person name="Schuster S.C."/>
            <person name="Alonso-Blanco C."/>
            <person name="Roudier F."/>
            <person name="Carbonero P."/>
            <person name="Paz-Ares J."/>
            <person name="Davis S.J."/>
            <person name="Pecinka A."/>
            <person name="Quesneville H."/>
            <person name="Colot V."/>
            <person name="Lysak M.A."/>
            <person name="Weigel D."/>
            <person name="Coupland G."/>
            <person name="Schneeberger K."/>
        </authorList>
    </citation>
    <scope>NUCLEOTIDE SEQUENCE [LARGE SCALE GENOMIC DNA]</scope>
    <source>
        <strain evidence="3">cv. Pajares</strain>
    </source>
</reference>
<evidence type="ECO:0000313" key="2">
    <source>
        <dbReference type="EMBL" id="KFK24207.1"/>
    </source>
</evidence>
<gene>
    <name evidence="2" type="ORF">AALP_AAs44809U000200</name>
</gene>
<dbReference type="OrthoDB" id="642536at2759"/>
<keyword evidence="3" id="KW-1185">Reference proteome</keyword>
<dbReference type="PANTHER" id="PTHR44259:SF105">
    <property type="entry name" value="DUF295 DOMAIN-CONTAINING PROTEIN"/>
    <property type="match status" value="1"/>
</dbReference>
<dbReference type="Pfam" id="PF03478">
    <property type="entry name" value="Beta-prop_KIB1-4"/>
    <property type="match status" value="1"/>
</dbReference>
<accession>A0A087G2V5</accession>
<organism evidence="2 3">
    <name type="scientific">Arabis alpina</name>
    <name type="common">Alpine rock-cress</name>
    <dbReference type="NCBI Taxonomy" id="50452"/>
    <lineage>
        <taxon>Eukaryota</taxon>
        <taxon>Viridiplantae</taxon>
        <taxon>Streptophyta</taxon>
        <taxon>Embryophyta</taxon>
        <taxon>Tracheophyta</taxon>
        <taxon>Spermatophyta</taxon>
        <taxon>Magnoliopsida</taxon>
        <taxon>eudicotyledons</taxon>
        <taxon>Gunneridae</taxon>
        <taxon>Pentapetalae</taxon>
        <taxon>rosids</taxon>
        <taxon>malvids</taxon>
        <taxon>Brassicales</taxon>
        <taxon>Brassicaceae</taxon>
        <taxon>Arabideae</taxon>
        <taxon>Arabis</taxon>
    </lineage>
</organism>
<dbReference type="AlphaFoldDB" id="A0A087G2V5"/>
<evidence type="ECO:0000313" key="3">
    <source>
        <dbReference type="Proteomes" id="UP000029120"/>
    </source>
</evidence>
<dbReference type="InterPro" id="IPR005174">
    <property type="entry name" value="KIB1-4_b-propeller"/>
</dbReference>
<dbReference type="OMA" id="HTDQDEM"/>
<sequence>MSQLLVRIAKISSSSMVKKHGLCFSELRSLSTAATPYLLFDHTDQDEMTLSCEPLVELNVYDPRKEETVKIPDQTLTKELLRSRKVGSSRGWMVGKLEESLTKEEFKALHPKEPPYQYFFTKKLKGFVVFRQDPEQRIASYTEDIGDLCIFLGDNEAFCVSATEYPGLKPNSVYFAKYDRGFGFYDLSSNTVHDVIDRPPFSCCNYWLAPLE</sequence>
<protein>
    <recommendedName>
        <fullName evidence="1">KIB1-4 beta-propeller domain-containing protein</fullName>
    </recommendedName>
</protein>
<dbReference type="Gramene" id="KFK24207">
    <property type="protein sequence ID" value="KFK24207"/>
    <property type="gene ID" value="AALP_AAs44809U000200"/>
</dbReference>
<dbReference type="InterPro" id="IPR050942">
    <property type="entry name" value="F-box_BR-signaling"/>
</dbReference>
<evidence type="ECO:0000259" key="1">
    <source>
        <dbReference type="Pfam" id="PF03478"/>
    </source>
</evidence>